<dbReference type="RefSeq" id="XP_068356123.1">
    <property type="nucleotide sequence ID" value="XM_068506957.1"/>
</dbReference>
<dbReference type="PANTHER" id="PTHR44019">
    <property type="entry name" value="WD REPEAT-CONTAINING PROTEIN 55"/>
    <property type="match status" value="1"/>
</dbReference>
<evidence type="ECO:0000313" key="5">
    <source>
        <dbReference type="Proteomes" id="UP000179807"/>
    </source>
</evidence>
<dbReference type="EMBL" id="MLAK01000845">
    <property type="protein sequence ID" value="OHT02987.1"/>
    <property type="molecule type" value="Genomic_DNA"/>
</dbReference>
<dbReference type="PANTHER" id="PTHR44019:SF8">
    <property type="entry name" value="POC1 CENTRIOLAR PROTEIN HOMOLOG"/>
    <property type="match status" value="1"/>
</dbReference>
<gene>
    <name evidence="4" type="primary">WDR5</name>
    <name evidence="4" type="ORF">TRFO_29745</name>
</gene>
<comment type="caution">
    <text evidence="4">The sequence shown here is derived from an EMBL/GenBank/DDBJ whole genome shotgun (WGS) entry which is preliminary data.</text>
</comment>
<dbReference type="AlphaFoldDB" id="A0A1J4JVE9"/>
<organism evidence="4 5">
    <name type="scientific">Tritrichomonas foetus</name>
    <dbReference type="NCBI Taxonomy" id="1144522"/>
    <lineage>
        <taxon>Eukaryota</taxon>
        <taxon>Metamonada</taxon>
        <taxon>Parabasalia</taxon>
        <taxon>Tritrichomonadida</taxon>
        <taxon>Tritrichomonadidae</taxon>
        <taxon>Tritrichomonas</taxon>
    </lineage>
</organism>
<dbReference type="Proteomes" id="UP000179807">
    <property type="component" value="Unassembled WGS sequence"/>
</dbReference>
<proteinExistence type="predicted"/>
<keyword evidence="2" id="KW-0677">Repeat</keyword>
<protein>
    <submittedName>
        <fullName evidence="4">WD repeat-containing protein 5</fullName>
    </submittedName>
</protein>
<evidence type="ECO:0000256" key="3">
    <source>
        <dbReference type="PROSITE-ProRule" id="PRU00221"/>
    </source>
</evidence>
<keyword evidence="1 3" id="KW-0853">WD repeat</keyword>
<dbReference type="InterPro" id="IPR015943">
    <property type="entry name" value="WD40/YVTN_repeat-like_dom_sf"/>
</dbReference>
<evidence type="ECO:0000256" key="2">
    <source>
        <dbReference type="ARBA" id="ARBA00022737"/>
    </source>
</evidence>
<feature type="repeat" description="WD" evidence="3">
    <location>
        <begin position="58"/>
        <end position="99"/>
    </location>
</feature>
<name>A0A1J4JVE9_9EUKA</name>
<dbReference type="SMART" id="SM00320">
    <property type="entry name" value="WD40"/>
    <property type="match status" value="5"/>
</dbReference>
<evidence type="ECO:0000256" key="1">
    <source>
        <dbReference type="ARBA" id="ARBA00022574"/>
    </source>
</evidence>
<dbReference type="OrthoDB" id="674604at2759"/>
<dbReference type="GeneID" id="94841661"/>
<evidence type="ECO:0000313" key="4">
    <source>
        <dbReference type="EMBL" id="OHT02987.1"/>
    </source>
</evidence>
<dbReference type="InterPro" id="IPR001680">
    <property type="entry name" value="WD40_rpt"/>
</dbReference>
<keyword evidence="5" id="KW-1185">Reference proteome</keyword>
<dbReference type="InterPro" id="IPR050505">
    <property type="entry name" value="WDR55/POC1"/>
</dbReference>
<sequence>MSSKMNEMEWKEIHSFTTDFGDFTCVTISPDGKTLATSTDKGVIILQDLFDFNKILQKSVHSAAINQIVWSNNGKYIVSCSNDKTIKILDSSNLEEIHTYEGQDAIITCCDISLSCDLICGADTDGRIMLWATSSPNSMISKTNHTDAITSIHFYHSLFILTSSLDCIVRIFSTDNLILLKTYVDLNGISNANFTTDRRYITMSTLESITYIYDLKSGEPVGEFTGYVNKDYLISPCLHYDRNTPDGPVTIIFPSEDGKLVLYDFATQKHINTFQIHKGYFKFDISRDGNFIATADIENRKVVIRKREC</sequence>
<dbReference type="PROSITE" id="PS50082">
    <property type="entry name" value="WD_REPEATS_2"/>
    <property type="match status" value="1"/>
</dbReference>
<dbReference type="InterPro" id="IPR036322">
    <property type="entry name" value="WD40_repeat_dom_sf"/>
</dbReference>
<dbReference type="Gene3D" id="2.130.10.10">
    <property type="entry name" value="YVTN repeat-like/Quinoprotein amine dehydrogenase"/>
    <property type="match status" value="1"/>
</dbReference>
<dbReference type="Pfam" id="PF00400">
    <property type="entry name" value="WD40"/>
    <property type="match status" value="4"/>
</dbReference>
<dbReference type="SUPFAM" id="SSF50978">
    <property type="entry name" value="WD40 repeat-like"/>
    <property type="match status" value="1"/>
</dbReference>
<dbReference type="VEuPathDB" id="TrichDB:TRFO_29745"/>
<reference evidence="4" key="1">
    <citation type="submission" date="2016-10" db="EMBL/GenBank/DDBJ databases">
        <authorList>
            <person name="Benchimol M."/>
            <person name="Almeida L.G."/>
            <person name="Vasconcelos A.T."/>
            <person name="Perreira-Neves A."/>
            <person name="Rosa I.A."/>
            <person name="Tasca T."/>
            <person name="Bogo M.R."/>
            <person name="de Souza W."/>
        </authorList>
    </citation>
    <scope>NUCLEOTIDE SEQUENCE [LARGE SCALE GENOMIC DNA]</scope>
    <source>
        <strain evidence="4">K</strain>
    </source>
</reference>
<accession>A0A1J4JVE9</accession>